<sequence length="58" mass="6495">MVGGLDAPFGCVLFEFTVQWGWLTQHRICRIQKAIKTDLANTSACCFAFLELDKSALE</sequence>
<accession>A0ABR9EBQ3</accession>
<comment type="caution">
    <text evidence="1">The sequence shown here is derived from an EMBL/GenBank/DDBJ whole genome shotgun (WGS) entry which is preliminary data.</text>
</comment>
<reference evidence="1 2" key="1">
    <citation type="submission" date="2015-03" db="EMBL/GenBank/DDBJ databases">
        <title>Genome sequence of Pseudoalteromonas aurantia.</title>
        <authorList>
            <person name="Xie B.-B."/>
            <person name="Rong J.-C."/>
            <person name="Qin Q.-L."/>
            <person name="Zhang Y.-Z."/>
        </authorList>
    </citation>
    <scope>NUCLEOTIDE SEQUENCE [LARGE SCALE GENOMIC DNA]</scope>
    <source>
        <strain evidence="1 2">208</strain>
    </source>
</reference>
<keyword evidence="2" id="KW-1185">Reference proteome</keyword>
<evidence type="ECO:0000313" key="2">
    <source>
        <dbReference type="Proteomes" id="UP000615755"/>
    </source>
</evidence>
<evidence type="ECO:0000313" key="1">
    <source>
        <dbReference type="EMBL" id="MBE0368412.1"/>
    </source>
</evidence>
<organism evidence="1 2">
    <name type="scientific">Pseudoalteromonas aurantia 208</name>
    <dbReference type="NCBI Taxonomy" id="1314867"/>
    <lineage>
        <taxon>Bacteria</taxon>
        <taxon>Pseudomonadati</taxon>
        <taxon>Pseudomonadota</taxon>
        <taxon>Gammaproteobacteria</taxon>
        <taxon>Alteromonadales</taxon>
        <taxon>Pseudoalteromonadaceae</taxon>
        <taxon>Pseudoalteromonas</taxon>
    </lineage>
</organism>
<gene>
    <name evidence="1" type="ORF">PAUR_a2004</name>
</gene>
<protein>
    <submittedName>
        <fullName evidence="1">Uncharacterized protein</fullName>
    </submittedName>
</protein>
<dbReference type="EMBL" id="AQGV01000012">
    <property type="protein sequence ID" value="MBE0368412.1"/>
    <property type="molecule type" value="Genomic_DNA"/>
</dbReference>
<name>A0ABR9EBQ3_9GAMM</name>
<proteinExistence type="predicted"/>
<dbReference type="Proteomes" id="UP000615755">
    <property type="component" value="Unassembled WGS sequence"/>
</dbReference>